<accession>A0A6A3JD03</accession>
<evidence type="ECO:0000313" key="4">
    <source>
        <dbReference type="Proteomes" id="UP000434957"/>
    </source>
</evidence>
<dbReference type="EMBL" id="QXFV01002198">
    <property type="protein sequence ID" value="KAE8991308.1"/>
    <property type="molecule type" value="Genomic_DNA"/>
</dbReference>
<name>A0A6A3JD03_9STRA</name>
<evidence type="ECO:0000313" key="1">
    <source>
        <dbReference type="EMBL" id="KAE8991308.1"/>
    </source>
</evidence>
<evidence type="ECO:0000313" key="3">
    <source>
        <dbReference type="Proteomes" id="UP000429607"/>
    </source>
</evidence>
<proteinExistence type="predicted"/>
<dbReference type="Proteomes" id="UP000434957">
    <property type="component" value="Unassembled WGS sequence"/>
</dbReference>
<dbReference type="EMBL" id="QXFT01000149">
    <property type="protein sequence ID" value="KAE9353041.1"/>
    <property type="molecule type" value="Genomic_DNA"/>
</dbReference>
<dbReference type="AlphaFoldDB" id="A0A6A3JD03"/>
<keyword evidence="4" id="KW-1185">Reference proteome</keyword>
<sequence>MLLVQRRNGGIGRRVDDFAFVVALAKLVKEAEKMACFVKRPHGFDD</sequence>
<dbReference type="Proteomes" id="UP000429607">
    <property type="component" value="Unassembled WGS sequence"/>
</dbReference>
<comment type="caution">
    <text evidence="1">The sequence shown here is derived from an EMBL/GenBank/DDBJ whole genome shotgun (WGS) entry which is preliminary data.</text>
</comment>
<protein>
    <submittedName>
        <fullName evidence="1">Uncharacterized protein</fullName>
    </submittedName>
</protein>
<evidence type="ECO:0000313" key="2">
    <source>
        <dbReference type="EMBL" id="KAE9353041.1"/>
    </source>
</evidence>
<reference evidence="1 3" key="1">
    <citation type="submission" date="2018-09" db="EMBL/GenBank/DDBJ databases">
        <title>Genomic investigation of the strawberry pathogen Phytophthora fragariae indicates pathogenicity is determined by transcriptional variation in three key races.</title>
        <authorList>
            <person name="Adams T.M."/>
            <person name="Armitage A.D."/>
            <person name="Sobczyk M.K."/>
            <person name="Bates H.J."/>
            <person name="Dunwell J.M."/>
            <person name="Nellist C.F."/>
            <person name="Harrison R.J."/>
        </authorList>
    </citation>
    <scope>NUCLEOTIDE SEQUENCE [LARGE SCALE GENOMIC DNA]</scope>
    <source>
        <strain evidence="1 3">SCRP249</strain>
        <strain evidence="2 4">SCRP333</strain>
    </source>
</reference>
<organism evidence="1 3">
    <name type="scientific">Phytophthora rubi</name>
    <dbReference type="NCBI Taxonomy" id="129364"/>
    <lineage>
        <taxon>Eukaryota</taxon>
        <taxon>Sar</taxon>
        <taxon>Stramenopiles</taxon>
        <taxon>Oomycota</taxon>
        <taxon>Peronosporomycetes</taxon>
        <taxon>Peronosporales</taxon>
        <taxon>Peronosporaceae</taxon>
        <taxon>Phytophthora</taxon>
    </lineage>
</organism>
<gene>
    <name evidence="1" type="ORF">PR001_g21262</name>
    <name evidence="2" type="ORF">PR003_g4077</name>
</gene>